<dbReference type="OrthoDB" id="5363610at2759"/>
<dbReference type="InterPro" id="IPR025676">
    <property type="entry name" value="Clr5_dom"/>
</dbReference>
<keyword evidence="4" id="KW-1185">Reference proteome</keyword>
<dbReference type="Pfam" id="PF14420">
    <property type="entry name" value="Clr5"/>
    <property type="match status" value="1"/>
</dbReference>
<dbReference type="AlphaFoldDB" id="A0A8K0S8T6"/>
<sequence>MAQREISFIYSRARRAAGVSDKALDEHKDLIGDLYLTQNYTRDQVITYLNEELRFKISPSQFSKATRRWGFHKQPHGGTSNEIASQHATNDPSQNDLSYTINSVGIADQRPLLTNESNKRPRSATSSPSPGSNTMILGPYLPPFCPSEKRSKPRRDLDETIVRSLLHSELDLDSDGEITLTSPTEDKSTEPSPLLSQLSAEYLACCYRYTKAFGYYNNISISYNNKTFSAEQRRARMLDMARVAKTRRTSTTLLPQRRAAKARQKKAEMCRMESFLFHRHLAQIYARRRHGSSLMQKHLDNARNFTKAFDTHGPAPIDLWTLLCLVQEKKDLHIPEDLFSSLQWDTASYGVTIGHCLYYCWGKLKPTVSLHEASKRHDARQCAGTEPTDMSDLTLQNSPLHLWKRSSILSTFLWKEVQLTHGTPLPWGPGHPTISSAHILMIVSRIITKRSCMMSKHSDDQLHPEKRSLEIHPKSLELYCDALLGLFHDNLFKPEQVRREFVTQFIDHHSWSPPSASKSVITSQVQDYQMEALKSVLSTKRNNIFDHVAIKEAIASTKKVSENRRVLLPDNDFSSWFGDQQDPRASTRQKQNDSYAQWGQHPPASCSSNNSSYFPASASSYRIYIDAIRGNPVISRPLASQSSRSSQKSASSSLRRFKASALSWQHKVEPTMTLSGNSEVLVEDEFALYH</sequence>
<evidence type="ECO:0000259" key="2">
    <source>
        <dbReference type="Pfam" id="PF14420"/>
    </source>
</evidence>
<evidence type="ECO:0000313" key="4">
    <source>
        <dbReference type="Proteomes" id="UP000813427"/>
    </source>
</evidence>
<feature type="region of interest" description="Disordered" evidence="1">
    <location>
        <begin position="577"/>
        <end position="609"/>
    </location>
</feature>
<gene>
    <name evidence="3" type="ORF">BKA59DRAFT_519833</name>
</gene>
<dbReference type="Proteomes" id="UP000813427">
    <property type="component" value="Unassembled WGS sequence"/>
</dbReference>
<feature type="region of interest" description="Disordered" evidence="1">
    <location>
        <begin position="70"/>
        <end position="98"/>
    </location>
</feature>
<proteinExistence type="predicted"/>
<feature type="compositionally biased region" description="Polar residues" evidence="1">
    <location>
        <begin position="577"/>
        <end position="597"/>
    </location>
</feature>
<protein>
    <recommendedName>
        <fullName evidence="2">Clr5 domain-containing protein</fullName>
    </recommendedName>
</protein>
<feature type="compositionally biased region" description="Basic and acidic residues" evidence="1">
    <location>
        <begin position="147"/>
        <end position="156"/>
    </location>
</feature>
<feature type="region of interest" description="Disordered" evidence="1">
    <location>
        <begin position="110"/>
        <end position="156"/>
    </location>
</feature>
<feature type="domain" description="Clr5" evidence="2">
    <location>
        <begin position="21"/>
        <end position="73"/>
    </location>
</feature>
<comment type="caution">
    <text evidence="3">The sequence shown here is derived from an EMBL/GenBank/DDBJ whole genome shotgun (WGS) entry which is preliminary data.</text>
</comment>
<dbReference type="EMBL" id="JAGPXF010000001">
    <property type="protein sequence ID" value="KAH7262912.1"/>
    <property type="molecule type" value="Genomic_DNA"/>
</dbReference>
<reference evidence="3" key="1">
    <citation type="journal article" date="2021" name="Nat. Commun.">
        <title>Genetic determinants of endophytism in the Arabidopsis root mycobiome.</title>
        <authorList>
            <person name="Mesny F."/>
            <person name="Miyauchi S."/>
            <person name="Thiergart T."/>
            <person name="Pickel B."/>
            <person name="Atanasova L."/>
            <person name="Karlsson M."/>
            <person name="Huettel B."/>
            <person name="Barry K.W."/>
            <person name="Haridas S."/>
            <person name="Chen C."/>
            <person name="Bauer D."/>
            <person name="Andreopoulos W."/>
            <person name="Pangilinan J."/>
            <person name="LaButti K."/>
            <person name="Riley R."/>
            <person name="Lipzen A."/>
            <person name="Clum A."/>
            <person name="Drula E."/>
            <person name="Henrissat B."/>
            <person name="Kohler A."/>
            <person name="Grigoriev I.V."/>
            <person name="Martin F.M."/>
            <person name="Hacquard S."/>
        </authorList>
    </citation>
    <scope>NUCLEOTIDE SEQUENCE</scope>
    <source>
        <strain evidence="3">MPI-SDFR-AT-0068</strain>
    </source>
</reference>
<feature type="compositionally biased region" description="Polar residues" evidence="1">
    <location>
        <begin position="123"/>
        <end position="135"/>
    </location>
</feature>
<evidence type="ECO:0000313" key="3">
    <source>
        <dbReference type="EMBL" id="KAH7262912.1"/>
    </source>
</evidence>
<evidence type="ECO:0000256" key="1">
    <source>
        <dbReference type="SAM" id="MobiDB-lite"/>
    </source>
</evidence>
<name>A0A8K0S8T6_9HYPO</name>
<accession>A0A8K0S8T6</accession>
<organism evidence="3 4">
    <name type="scientific">Fusarium tricinctum</name>
    <dbReference type="NCBI Taxonomy" id="61284"/>
    <lineage>
        <taxon>Eukaryota</taxon>
        <taxon>Fungi</taxon>
        <taxon>Dikarya</taxon>
        <taxon>Ascomycota</taxon>
        <taxon>Pezizomycotina</taxon>
        <taxon>Sordariomycetes</taxon>
        <taxon>Hypocreomycetidae</taxon>
        <taxon>Hypocreales</taxon>
        <taxon>Nectriaceae</taxon>
        <taxon>Fusarium</taxon>
        <taxon>Fusarium tricinctum species complex</taxon>
    </lineage>
</organism>
<feature type="compositionally biased region" description="Polar residues" evidence="1">
    <location>
        <begin position="77"/>
        <end position="98"/>
    </location>
</feature>